<dbReference type="AlphaFoldDB" id="A0AAP4VLN8"/>
<organism evidence="2 3">
    <name type="scientific">Burkholderia contaminans</name>
    <dbReference type="NCBI Taxonomy" id="488447"/>
    <lineage>
        <taxon>Bacteria</taxon>
        <taxon>Pseudomonadati</taxon>
        <taxon>Pseudomonadota</taxon>
        <taxon>Betaproteobacteria</taxon>
        <taxon>Burkholderiales</taxon>
        <taxon>Burkholderiaceae</taxon>
        <taxon>Burkholderia</taxon>
        <taxon>Burkholderia cepacia complex</taxon>
    </lineage>
</organism>
<feature type="compositionally biased region" description="Low complexity" evidence="1">
    <location>
        <begin position="1"/>
        <end position="18"/>
    </location>
</feature>
<evidence type="ECO:0000313" key="2">
    <source>
        <dbReference type="EMBL" id="MDN7567286.1"/>
    </source>
</evidence>
<accession>A0AAP4VLN8</accession>
<protein>
    <submittedName>
        <fullName evidence="2">Uncharacterized protein</fullName>
    </submittedName>
</protein>
<name>A0AAP4VLN8_9BURK</name>
<feature type="compositionally biased region" description="Polar residues" evidence="1">
    <location>
        <begin position="94"/>
        <end position="109"/>
    </location>
</feature>
<comment type="caution">
    <text evidence="2">The sequence shown here is derived from an EMBL/GenBank/DDBJ whole genome shotgun (WGS) entry which is preliminary data.</text>
</comment>
<proteinExistence type="predicted"/>
<dbReference type="Proteomes" id="UP001172109">
    <property type="component" value="Unassembled WGS sequence"/>
</dbReference>
<feature type="region of interest" description="Disordered" evidence="1">
    <location>
        <begin position="1"/>
        <end position="22"/>
    </location>
</feature>
<evidence type="ECO:0000313" key="3">
    <source>
        <dbReference type="Proteomes" id="UP001172109"/>
    </source>
</evidence>
<feature type="region of interest" description="Disordered" evidence="1">
    <location>
        <begin position="78"/>
        <end position="127"/>
    </location>
</feature>
<reference evidence="2" key="1">
    <citation type="submission" date="2023-07" db="EMBL/GenBank/DDBJ databases">
        <title>A collection of bacterial strains from the Burkholderia cepacia Research Laboratory and Repository.</title>
        <authorList>
            <person name="Lipuma J."/>
            <person name="Spilker T."/>
            <person name="Caverly L."/>
        </authorList>
    </citation>
    <scope>NUCLEOTIDE SEQUENCE</scope>
    <source>
        <strain evidence="2">AU44979</strain>
    </source>
</reference>
<feature type="compositionally biased region" description="Basic and acidic residues" evidence="1">
    <location>
        <begin position="118"/>
        <end position="127"/>
    </location>
</feature>
<sequence length="127" mass="13196">MVPERGAVSAGASDAGSNGDERGAQFTIGGFWRGCENIGGRIGRAYASRNGAAIAVVLCFGISHPAPRGAFRRIGAAHSMKRSPEPNVLPKSVSPRSNSPRLITTSAPNSAMAMPAQRDSDQRSECA</sequence>
<dbReference type="EMBL" id="JAUJQS010000016">
    <property type="protein sequence ID" value="MDN7567286.1"/>
    <property type="molecule type" value="Genomic_DNA"/>
</dbReference>
<gene>
    <name evidence="2" type="ORF">QZM56_22525</name>
</gene>
<evidence type="ECO:0000256" key="1">
    <source>
        <dbReference type="SAM" id="MobiDB-lite"/>
    </source>
</evidence>